<gene>
    <name evidence="1" type="ORF">DHA2_94463</name>
</gene>
<dbReference type="AlphaFoldDB" id="V6TNY0"/>
<comment type="caution">
    <text evidence="1">The sequence shown here is derived from an EMBL/GenBank/DDBJ whole genome shotgun (WGS) entry which is preliminary data.</text>
</comment>
<dbReference type="VEuPathDB" id="GiardiaDB:GL50581_1740"/>
<dbReference type="EMBL" id="AHGT01000010">
    <property type="protein sequence ID" value="ESU38690.1"/>
    <property type="molecule type" value="Genomic_DNA"/>
</dbReference>
<dbReference type="VEuPathDB" id="GiardiaDB:QR46_4405"/>
<reference evidence="1 2" key="2">
    <citation type="journal article" date="2013" name="Genome Biol. Evol.">
        <title>Genome sequencing of Giardia lamblia genotypes A2 and B isolates (DH and GS) and comparative analysis with the genomes of genotypes A1 and E (WB and Pig).</title>
        <authorList>
            <person name="Adam R.D."/>
            <person name="Dahlstrom E.W."/>
            <person name="Martens C.A."/>
            <person name="Bruno D.P."/>
            <person name="Barbian K.D."/>
            <person name="Ricklefs S.M."/>
            <person name="Hernandez M.M."/>
            <person name="Narla N.P."/>
            <person name="Patel R.B."/>
            <person name="Porcella S.F."/>
            <person name="Nash T.E."/>
        </authorList>
    </citation>
    <scope>NUCLEOTIDE SEQUENCE [LARGE SCALE GENOMIC DNA]</scope>
    <source>
        <strain evidence="1 2">DH</strain>
    </source>
</reference>
<sequence>VLSKGMTAVEYKEKLCETVLYYKNKNFKLVFYNDKCTKFDLYDAIGRKSYTYEFKDTIFNGIYAFPGPCGTYFVTRNSYLFVLKYPACRGFKPILLDNTIIRIRNPEKNVESVFYYGDHSFAYVRKVFNAKSNMHHYVCFHCNHNTLVRSIAKSTPEKEDRLGKLQSLYSNEHVLCITSLKKAETKLTRVTFHVDPVKPYRSWYLANLSSLPMAFSAKKNAADGSDPVLMESEKELVIIQPGTSICWRMTKESGGVSSVNEDNSIDMRKIELPNETHKKVAEKHLVANFSHENALYMTDNEGSVYKLDLKTLSIEPVGENEDVSSMEYVSKLRSSVFTNDRAEAMQQSAVVSSLTSILDTQAMSASRSSSTQQPVLRKVEMDVGTTQDEQLKHLETEPKAPKSISITIKKGSKEQPQSAEEVLQPLATENQTDAAALMIGAVSAAGLETTPAVAAEESSAKSDDAPVACDAAALLIGVVASAGLE</sequence>
<evidence type="ECO:0000313" key="1">
    <source>
        <dbReference type="EMBL" id="ESU38690.1"/>
    </source>
</evidence>
<dbReference type="VEuPathDB" id="GiardiaDB:GL50803_0094463"/>
<protein>
    <submittedName>
        <fullName evidence="1">Uncharacterized protein</fullName>
    </submittedName>
</protein>
<dbReference type="Proteomes" id="UP000018320">
    <property type="component" value="Unassembled WGS sequence"/>
</dbReference>
<accession>V6TNY0</accession>
<proteinExistence type="predicted"/>
<organism evidence="1 2">
    <name type="scientific">Giardia intestinalis</name>
    <name type="common">Giardia lamblia</name>
    <dbReference type="NCBI Taxonomy" id="5741"/>
    <lineage>
        <taxon>Eukaryota</taxon>
        <taxon>Metamonada</taxon>
        <taxon>Diplomonadida</taxon>
        <taxon>Hexamitidae</taxon>
        <taxon>Giardiinae</taxon>
        <taxon>Giardia</taxon>
    </lineage>
</organism>
<reference evidence="2" key="1">
    <citation type="submission" date="2012-02" db="EMBL/GenBank/DDBJ databases">
        <title>Genome sequencing of Giardia lamblia Genotypes A2 and B isolates (DH and GS) and comparative analysis with the genomes of Genotypes A1 and E (WB and Pig).</title>
        <authorList>
            <person name="Adam R."/>
            <person name="Dahlstrom E."/>
            <person name="Martens C."/>
            <person name="Bruno D."/>
            <person name="Barbian K."/>
            <person name="Porcella S.F."/>
            <person name="Nash T."/>
        </authorList>
    </citation>
    <scope>NUCLEOTIDE SEQUENCE</scope>
    <source>
        <strain evidence="2">DH</strain>
    </source>
</reference>
<feature type="non-terminal residue" evidence="1">
    <location>
        <position position="1"/>
    </location>
</feature>
<dbReference type="VEuPathDB" id="GiardiaDB:DHA2_94463"/>
<evidence type="ECO:0000313" key="2">
    <source>
        <dbReference type="Proteomes" id="UP000018320"/>
    </source>
</evidence>
<name>V6TNY0_GIAIN</name>